<dbReference type="EMBL" id="GL629765">
    <property type="protein sequence ID" value="EFX03931.1"/>
    <property type="molecule type" value="Genomic_DNA"/>
</dbReference>
<gene>
    <name evidence="5" type="ORF">CMQ_859</name>
</gene>
<dbReference type="GO" id="GO:0008080">
    <property type="term" value="F:N-acetyltransferase activity"/>
    <property type="evidence" value="ECO:0007669"/>
    <property type="project" value="InterPro"/>
</dbReference>
<dbReference type="OrthoDB" id="5043642at2759"/>
<dbReference type="Proteomes" id="UP000007796">
    <property type="component" value="Unassembled WGS sequence"/>
</dbReference>
<dbReference type="PANTHER" id="PTHR13256:SF16">
    <property type="entry name" value="ALPHA_BETA-TUBULIN-N-ACETYLTRANSFERASE 9"/>
    <property type="match status" value="1"/>
</dbReference>
<dbReference type="InterPro" id="IPR000182">
    <property type="entry name" value="GNAT_dom"/>
</dbReference>
<dbReference type="RefSeq" id="XP_014173413.1">
    <property type="nucleotide sequence ID" value="XM_014317938.1"/>
</dbReference>
<dbReference type="STRING" id="655863.F0XEB8"/>
<protein>
    <submittedName>
        <fullName evidence="5">DNA polymerase subunit delta-2</fullName>
    </submittedName>
</protein>
<dbReference type="HOGENOM" id="CLU_073102_0_0_1"/>
<reference evidence="5 6" key="1">
    <citation type="journal article" date="2011" name="Proc. Natl. Acad. Sci. U.S.A.">
        <title>Genome and transcriptome analyses of the mountain pine beetle-fungal symbiont Grosmannia clavigera, a lodgepole pine pathogen.</title>
        <authorList>
            <person name="DiGuistini S."/>
            <person name="Wang Y."/>
            <person name="Liao N.Y."/>
            <person name="Taylor G."/>
            <person name="Tanguay P."/>
            <person name="Feau N."/>
            <person name="Henrissat B."/>
            <person name="Chan S.K."/>
            <person name="Hesse-Orce U."/>
            <person name="Alamouti S.M."/>
            <person name="Tsui C.K.M."/>
            <person name="Docking R.T."/>
            <person name="Levasseur A."/>
            <person name="Haridas S."/>
            <person name="Robertson G."/>
            <person name="Birol I."/>
            <person name="Holt R.A."/>
            <person name="Marra M.A."/>
            <person name="Hamelin R.C."/>
            <person name="Hirst M."/>
            <person name="Jones S.J.M."/>
            <person name="Bohlmann J."/>
            <person name="Breuil C."/>
        </authorList>
    </citation>
    <scope>NUCLEOTIDE SEQUENCE [LARGE SCALE GENOMIC DNA]</scope>
    <source>
        <strain evidence="6">kw1407 / UAMH 11150</strain>
    </source>
</reference>
<name>F0XEB8_GROCL</name>
<dbReference type="PROSITE" id="PS51186">
    <property type="entry name" value="GNAT"/>
    <property type="match status" value="1"/>
</dbReference>
<evidence type="ECO:0000256" key="1">
    <source>
        <dbReference type="ARBA" id="ARBA00009342"/>
    </source>
</evidence>
<dbReference type="AlphaFoldDB" id="F0XEB8"/>
<sequence length="243" mass="26648">MKVNETTAISTSRVLLVPYDSHHVPTYHDWMEDEAVRVATASDRLTLAEEYENQVEWRAAADKLTFVLCRPLGERDESSSGGVVAGVDDVPSRMVGDINFFLHVWDDEDDNDEDHGGTVVLYSGEVDVMIARAEDRGQGFGRAAVTALLYFVLQRHREAILAEAAAGAGAGTGARAGKLRRLVVKIQATNTASIGLFTGLGFQQRGSVNYFGEVELVQDIVDGGQVPEGYAELEYIRRERVKD</sequence>
<dbReference type="PANTHER" id="PTHR13256">
    <property type="entry name" value="N-ACETYLTRANSFERASE 9"/>
    <property type="match status" value="1"/>
</dbReference>
<evidence type="ECO:0000259" key="4">
    <source>
        <dbReference type="PROSITE" id="PS51186"/>
    </source>
</evidence>
<dbReference type="InParanoid" id="F0XEB8"/>
<keyword evidence="2" id="KW-0808">Transferase</keyword>
<comment type="similarity">
    <text evidence="1">Belongs to the acetyltransferase family. GNAT subfamily.</text>
</comment>
<keyword evidence="3" id="KW-0012">Acyltransferase</keyword>
<dbReference type="SUPFAM" id="SSF55729">
    <property type="entry name" value="Acyl-CoA N-acyltransferases (Nat)"/>
    <property type="match status" value="1"/>
</dbReference>
<dbReference type="eggNOG" id="KOG4135">
    <property type="taxonomic scope" value="Eukaryota"/>
</dbReference>
<dbReference type="Pfam" id="PF13302">
    <property type="entry name" value="Acetyltransf_3"/>
    <property type="match status" value="1"/>
</dbReference>
<organism evidence="6">
    <name type="scientific">Grosmannia clavigera (strain kw1407 / UAMH 11150)</name>
    <name type="common">Blue stain fungus</name>
    <name type="synonym">Graphiocladiella clavigera</name>
    <dbReference type="NCBI Taxonomy" id="655863"/>
    <lineage>
        <taxon>Eukaryota</taxon>
        <taxon>Fungi</taxon>
        <taxon>Dikarya</taxon>
        <taxon>Ascomycota</taxon>
        <taxon>Pezizomycotina</taxon>
        <taxon>Sordariomycetes</taxon>
        <taxon>Sordariomycetidae</taxon>
        <taxon>Ophiostomatales</taxon>
        <taxon>Ophiostomataceae</taxon>
        <taxon>Leptographium</taxon>
    </lineage>
</organism>
<evidence type="ECO:0000313" key="5">
    <source>
        <dbReference type="EMBL" id="EFX03931.1"/>
    </source>
</evidence>
<evidence type="ECO:0000256" key="2">
    <source>
        <dbReference type="ARBA" id="ARBA00022679"/>
    </source>
</evidence>
<evidence type="ECO:0000313" key="6">
    <source>
        <dbReference type="Proteomes" id="UP000007796"/>
    </source>
</evidence>
<dbReference type="InterPro" id="IPR016181">
    <property type="entry name" value="Acyl_CoA_acyltransferase"/>
</dbReference>
<dbReference type="Gene3D" id="3.40.630.30">
    <property type="match status" value="1"/>
</dbReference>
<proteinExistence type="inferred from homology"/>
<feature type="domain" description="N-acetyltransferase" evidence="4">
    <location>
        <begin position="34"/>
        <end position="221"/>
    </location>
</feature>
<evidence type="ECO:0000256" key="3">
    <source>
        <dbReference type="ARBA" id="ARBA00023315"/>
    </source>
</evidence>
<accession>F0XEB8</accession>
<keyword evidence="6" id="KW-1185">Reference proteome</keyword>
<dbReference type="InterPro" id="IPR039135">
    <property type="entry name" value="NAT9-like"/>
</dbReference>
<dbReference type="GeneID" id="25981984"/>